<dbReference type="InterPro" id="IPR004358">
    <property type="entry name" value="Sig_transdc_His_kin-like_C"/>
</dbReference>
<dbReference type="InterPro" id="IPR011006">
    <property type="entry name" value="CheY-like_superfamily"/>
</dbReference>
<dbReference type="KEGG" id="tzo:THMIRHAT_00490"/>
<dbReference type="Gene3D" id="3.30.565.10">
    <property type="entry name" value="Histidine kinase-like ATPase, C-terminal domain"/>
    <property type="match status" value="1"/>
</dbReference>
<proteinExistence type="predicted"/>
<dbReference type="PANTHER" id="PTHR45339:SF1">
    <property type="entry name" value="HYBRID SIGNAL TRANSDUCTION HISTIDINE KINASE J"/>
    <property type="match status" value="1"/>
</dbReference>
<evidence type="ECO:0000256" key="4">
    <source>
        <dbReference type="ARBA" id="ARBA00023012"/>
    </source>
</evidence>
<keyword evidence="4" id="KW-0902">Two-component regulatory system</keyword>
<dbReference type="InterPro" id="IPR001789">
    <property type="entry name" value="Sig_transdc_resp-reg_receiver"/>
</dbReference>
<evidence type="ECO:0000259" key="7">
    <source>
        <dbReference type="PROSITE" id="PS50109"/>
    </source>
</evidence>
<feature type="modified residue" description="4-aspartylphosphate" evidence="5">
    <location>
        <position position="511"/>
    </location>
</feature>
<dbReference type="Proteomes" id="UP000501466">
    <property type="component" value="Chromosome"/>
</dbReference>
<dbReference type="EMBL" id="AP021888">
    <property type="protein sequence ID" value="BBP42303.1"/>
    <property type="molecule type" value="Genomic_DNA"/>
</dbReference>
<feature type="transmembrane region" description="Helical" evidence="6">
    <location>
        <begin position="111"/>
        <end position="130"/>
    </location>
</feature>
<dbReference type="InterPro" id="IPR036097">
    <property type="entry name" value="HisK_dim/P_sf"/>
</dbReference>
<dbReference type="InterPro" id="IPR036890">
    <property type="entry name" value="HATPase_C_sf"/>
</dbReference>
<dbReference type="SMART" id="SM00387">
    <property type="entry name" value="HATPase_c"/>
    <property type="match status" value="1"/>
</dbReference>
<dbReference type="SUPFAM" id="SSF55874">
    <property type="entry name" value="ATPase domain of HSP90 chaperone/DNA topoisomerase II/histidine kinase"/>
    <property type="match status" value="1"/>
</dbReference>
<feature type="transmembrane region" description="Helical" evidence="6">
    <location>
        <begin position="85"/>
        <end position="105"/>
    </location>
</feature>
<dbReference type="PRINTS" id="PR00344">
    <property type="entry name" value="BCTRLSENSOR"/>
</dbReference>
<dbReference type="Gene3D" id="1.10.287.130">
    <property type="match status" value="1"/>
</dbReference>
<dbReference type="GO" id="GO:0000155">
    <property type="term" value="F:phosphorelay sensor kinase activity"/>
    <property type="evidence" value="ECO:0007669"/>
    <property type="project" value="InterPro"/>
</dbReference>
<dbReference type="AlphaFoldDB" id="A0A6F8PJM5"/>
<evidence type="ECO:0000313" key="10">
    <source>
        <dbReference type="Proteomes" id="UP000501466"/>
    </source>
</evidence>
<dbReference type="SUPFAM" id="SSF52172">
    <property type="entry name" value="CheY-like"/>
    <property type="match status" value="1"/>
</dbReference>
<dbReference type="EC" id="2.7.13.3" evidence="2"/>
<evidence type="ECO:0000256" key="1">
    <source>
        <dbReference type="ARBA" id="ARBA00000085"/>
    </source>
</evidence>
<dbReference type="PANTHER" id="PTHR45339">
    <property type="entry name" value="HYBRID SIGNAL TRANSDUCTION HISTIDINE KINASE J"/>
    <property type="match status" value="1"/>
</dbReference>
<evidence type="ECO:0000256" key="2">
    <source>
        <dbReference type="ARBA" id="ARBA00012438"/>
    </source>
</evidence>
<feature type="transmembrane region" description="Helical" evidence="6">
    <location>
        <begin position="21"/>
        <end position="41"/>
    </location>
</feature>
<gene>
    <name evidence="9" type="ORF">THMIRHAT_00490</name>
</gene>
<keyword evidence="6" id="KW-1133">Transmembrane helix</keyword>
<protein>
    <recommendedName>
        <fullName evidence="2">histidine kinase</fullName>
        <ecNumber evidence="2">2.7.13.3</ecNumber>
    </recommendedName>
</protein>
<evidence type="ECO:0000256" key="3">
    <source>
        <dbReference type="ARBA" id="ARBA00022553"/>
    </source>
</evidence>
<dbReference type="Pfam" id="PF02518">
    <property type="entry name" value="HATPase_c"/>
    <property type="match status" value="1"/>
</dbReference>
<keyword evidence="10" id="KW-1185">Reference proteome</keyword>
<accession>A0A6F8PJM5</accession>
<feature type="transmembrane region" description="Helical" evidence="6">
    <location>
        <begin position="47"/>
        <end position="64"/>
    </location>
</feature>
<dbReference type="SUPFAM" id="SSF47384">
    <property type="entry name" value="Homodimeric domain of signal transducing histidine kinase"/>
    <property type="match status" value="1"/>
</dbReference>
<dbReference type="CDD" id="cd16922">
    <property type="entry name" value="HATPase_EvgS-ArcB-TorS-like"/>
    <property type="match status" value="1"/>
</dbReference>
<dbReference type="InterPro" id="IPR003661">
    <property type="entry name" value="HisK_dim/P_dom"/>
</dbReference>
<dbReference type="FunFam" id="3.30.565.10:FF:000010">
    <property type="entry name" value="Sensor histidine kinase RcsC"/>
    <property type="match status" value="1"/>
</dbReference>
<dbReference type="Pfam" id="PF00512">
    <property type="entry name" value="HisKA"/>
    <property type="match status" value="1"/>
</dbReference>
<dbReference type="Pfam" id="PF00072">
    <property type="entry name" value="Response_reg"/>
    <property type="match status" value="1"/>
</dbReference>
<dbReference type="InterPro" id="IPR003594">
    <property type="entry name" value="HATPase_dom"/>
</dbReference>
<evidence type="ECO:0000256" key="5">
    <source>
        <dbReference type="PROSITE-ProRule" id="PRU00169"/>
    </source>
</evidence>
<comment type="catalytic activity">
    <reaction evidence="1">
        <text>ATP + protein L-histidine = ADP + protein N-phospho-L-histidine.</text>
        <dbReference type="EC" id="2.7.13.3"/>
    </reaction>
</comment>
<feature type="domain" description="Response regulatory" evidence="8">
    <location>
        <begin position="462"/>
        <end position="581"/>
    </location>
</feature>
<dbReference type="Gene3D" id="3.40.50.2300">
    <property type="match status" value="1"/>
</dbReference>
<reference evidence="10" key="1">
    <citation type="submission" date="2019-11" db="EMBL/GenBank/DDBJ databases">
        <title>Isolation and characterization of two novel species in the genus Thiomicrorhabdus.</title>
        <authorList>
            <person name="Mochizuki J."/>
            <person name="Kojima H."/>
            <person name="Fukui M."/>
        </authorList>
    </citation>
    <scope>NUCLEOTIDE SEQUENCE [LARGE SCALE GENOMIC DNA]</scope>
    <source>
        <strain evidence="10">AkT22</strain>
    </source>
</reference>
<feature type="domain" description="Histidine kinase" evidence="7">
    <location>
        <begin position="222"/>
        <end position="441"/>
    </location>
</feature>
<dbReference type="CDD" id="cd17546">
    <property type="entry name" value="REC_hyHK_CKI1_RcsC-like"/>
    <property type="match status" value="1"/>
</dbReference>
<dbReference type="SMART" id="SM00448">
    <property type="entry name" value="REC"/>
    <property type="match status" value="1"/>
</dbReference>
<organism evidence="9 10">
    <name type="scientific">Thiosulfativibrio zosterae</name>
    <dbReference type="NCBI Taxonomy" id="2675053"/>
    <lineage>
        <taxon>Bacteria</taxon>
        <taxon>Pseudomonadati</taxon>
        <taxon>Pseudomonadota</taxon>
        <taxon>Gammaproteobacteria</taxon>
        <taxon>Thiotrichales</taxon>
        <taxon>Piscirickettsiaceae</taxon>
        <taxon>Thiosulfativibrio</taxon>
    </lineage>
</organism>
<dbReference type="SMART" id="SM00388">
    <property type="entry name" value="HisKA"/>
    <property type="match status" value="1"/>
</dbReference>
<sequence length="584" mass="65741">MNTNQLNIRSVQLDLILKNNTVSSLGNLMIALFLAGVISIFNQPMALYIWAGYMFLVSSFRFFLGKSIQSKIANHEFSQHFDHQLYSMVVLTALGWASLPMLMFGYGNEFVNAYITITLAGMVAGSITSLTPIKHYFYTFVVITLLPLMLAFLQYGELEKSLFALVIFIFGAFVVKNGRVFNEHLLQNFELNLKNSELIENLKVQTDKANNANRLKGQFLANMSHEIRTPMNGILGFIDILKELEKDPQKLRYLNIVKNSSEDLMNIINDILDFSKIESNQFVIQDANNRVRFEIEQCIALNEEKMSQKDQKIITCGLEDLPEYLRFDPLRFHQILNNILANAIKFSPNATQIELTAHYDKIEQLLKISVKDHGIGIAQDKLDDIFRPFIQADGSVTREYGGTGLGLSISSRLVELMGGKISVTSEVGKGSEFTFSIIAPINNAILPKKVHHSKALQQFNGHILVVEDNLVNQKVVSALLKRFGLTYEIASDGLEGVKSFEKGHFDLILMDQNMPNMSGTEACVEIRKKEQAAHLKPIPIIALTANAMEGDREFFINSGMDEYITKPIKIEVLQEVFSQFLAAS</sequence>
<keyword evidence="3 5" id="KW-0597">Phosphoprotein</keyword>
<keyword evidence="6" id="KW-0812">Transmembrane</keyword>
<evidence type="ECO:0000259" key="8">
    <source>
        <dbReference type="PROSITE" id="PS50110"/>
    </source>
</evidence>
<evidence type="ECO:0000256" key="6">
    <source>
        <dbReference type="SAM" id="Phobius"/>
    </source>
</evidence>
<name>A0A6F8PJM5_9GAMM</name>
<feature type="transmembrane region" description="Helical" evidence="6">
    <location>
        <begin position="137"/>
        <end position="155"/>
    </location>
</feature>
<keyword evidence="6" id="KW-0472">Membrane</keyword>
<dbReference type="InterPro" id="IPR005467">
    <property type="entry name" value="His_kinase_dom"/>
</dbReference>
<dbReference type="CDD" id="cd00082">
    <property type="entry name" value="HisKA"/>
    <property type="match status" value="1"/>
</dbReference>
<dbReference type="PROSITE" id="PS50109">
    <property type="entry name" value="HIS_KIN"/>
    <property type="match status" value="1"/>
</dbReference>
<dbReference type="PROSITE" id="PS50110">
    <property type="entry name" value="RESPONSE_REGULATORY"/>
    <property type="match status" value="1"/>
</dbReference>
<evidence type="ECO:0000313" key="9">
    <source>
        <dbReference type="EMBL" id="BBP42303.1"/>
    </source>
</evidence>